<protein>
    <submittedName>
        <fullName evidence="1">Uncharacterized protein</fullName>
    </submittedName>
</protein>
<dbReference type="Proteomes" id="UP000037122">
    <property type="component" value="Unassembled WGS sequence"/>
</dbReference>
<comment type="caution">
    <text evidence="1">The sequence shown here is derived from an EMBL/GenBank/DDBJ whole genome shotgun (WGS) entry which is preliminary data.</text>
</comment>
<name>A0A0L0NTY0_CANAR</name>
<proteinExistence type="predicted"/>
<gene>
    <name evidence="1" type="ORF">QG37_05882</name>
</gene>
<accession>A0A0L0NTY0</accession>
<dbReference type="AlphaFoldDB" id="A0A0L0NTY0"/>
<evidence type="ECO:0000313" key="1">
    <source>
        <dbReference type="EMBL" id="KND97493.1"/>
    </source>
</evidence>
<organism evidence="1 2">
    <name type="scientific">Candidozyma auris</name>
    <name type="common">Yeast</name>
    <name type="synonym">Candida auris</name>
    <dbReference type="NCBI Taxonomy" id="498019"/>
    <lineage>
        <taxon>Eukaryota</taxon>
        <taxon>Fungi</taxon>
        <taxon>Dikarya</taxon>
        <taxon>Ascomycota</taxon>
        <taxon>Saccharomycotina</taxon>
        <taxon>Pichiomycetes</taxon>
        <taxon>Metschnikowiaceae</taxon>
        <taxon>Candidozyma</taxon>
    </lineage>
</organism>
<evidence type="ECO:0000313" key="2">
    <source>
        <dbReference type="Proteomes" id="UP000037122"/>
    </source>
</evidence>
<reference evidence="2" key="1">
    <citation type="journal article" date="2015" name="BMC Genomics">
        <title>Draft genome of a commonly misdiagnosed multidrug resistant pathogen Candida auris.</title>
        <authorList>
            <person name="Chatterjee S."/>
            <person name="Alampalli S.V."/>
            <person name="Nageshan R.K."/>
            <person name="Chettiar S.T."/>
            <person name="Joshi S."/>
            <person name="Tatu U.S."/>
        </authorList>
    </citation>
    <scope>NUCLEOTIDE SEQUENCE [LARGE SCALE GENOMIC DNA]</scope>
    <source>
        <strain evidence="2">6684</strain>
    </source>
</reference>
<dbReference type="EMBL" id="LGST01000041">
    <property type="protein sequence ID" value="KND97493.1"/>
    <property type="molecule type" value="Genomic_DNA"/>
</dbReference>
<dbReference type="VEuPathDB" id="FungiDB:QG37_05882"/>
<sequence>MVAVTFRVPGCNWLLPHNLEIQDARVALIIVDHDFKFAQPVVTNLDGSSSLLIDGQAIEILHETLSLHQFELDVPPTD</sequence>